<keyword evidence="2" id="KW-1185">Reference proteome</keyword>
<comment type="caution">
    <text evidence="1">The sequence shown here is derived from an EMBL/GenBank/DDBJ whole genome shotgun (WGS) entry which is preliminary data.</text>
</comment>
<dbReference type="EMBL" id="QUMU01000035">
    <property type="protein sequence ID" value="REG14202.1"/>
    <property type="molecule type" value="Genomic_DNA"/>
</dbReference>
<dbReference type="Proteomes" id="UP000256345">
    <property type="component" value="Unassembled WGS sequence"/>
</dbReference>
<gene>
    <name evidence="1" type="ORF">ATI61_1354</name>
</gene>
<organism evidence="1 2">
    <name type="scientific">Archangium gephyra</name>
    <dbReference type="NCBI Taxonomy" id="48"/>
    <lineage>
        <taxon>Bacteria</taxon>
        <taxon>Pseudomonadati</taxon>
        <taxon>Myxococcota</taxon>
        <taxon>Myxococcia</taxon>
        <taxon>Myxococcales</taxon>
        <taxon>Cystobacterineae</taxon>
        <taxon>Archangiaceae</taxon>
        <taxon>Archangium</taxon>
    </lineage>
</organism>
<evidence type="ECO:0000313" key="1">
    <source>
        <dbReference type="EMBL" id="REG14202.1"/>
    </source>
</evidence>
<protein>
    <submittedName>
        <fullName evidence="1">Uncharacterized protein</fullName>
    </submittedName>
</protein>
<sequence length="112" mass="11648">MPIAVQLNAAFNIEGTTYTANMNLPTSAPTATEPFLFQVTSVQTPTTGQNPPTTPPTPTTLLTVAVGATNQVFVAVAPPTDLINATAGSNIVQALNVQVAEGNYNQTTKQFT</sequence>
<evidence type="ECO:0000313" key="2">
    <source>
        <dbReference type="Proteomes" id="UP000256345"/>
    </source>
</evidence>
<proteinExistence type="predicted"/>
<accession>A0ABX9JK62</accession>
<reference evidence="1 2" key="1">
    <citation type="submission" date="2018-08" db="EMBL/GenBank/DDBJ databases">
        <title>Genomic Encyclopedia of Archaeal and Bacterial Type Strains, Phase II (KMG-II): from individual species to whole genera.</title>
        <authorList>
            <person name="Goeker M."/>
        </authorList>
    </citation>
    <scope>NUCLEOTIDE SEQUENCE [LARGE SCALE GENOMIC DNA]</scope>
    <source>
        <strain evidence="1 2">DSM 2261</strain>
    </source>
</reference>
<name>A0ABX9JK62_9BACT</name>
<dbReference type="RefSeq" id="WP_047857913.1">
    <property type="nucleotide sequence ID" value="NZ_CP011509.1"/>
</dbReference>